<keyword evidence="1" id="KW-0328">Glycosyltransferase</keyword>
<comment type="caution">
    <text evidence="1">The sequence shown here is derived from an EMBL/GenBank/DDBJ whole genome shotgun (WGS) entry which is preliminary data.</text>
</comment>
<organism evidence="1 2">
    <name type="scientific">Brevibacterium otitidis</name>
    <dbReference type="NCBI Taxonomy" id="53364"/>
    <lineage>
        <taxon>Bacteria</taxon>
        <taxon>Bacillati</taxon>
        <taxon>Actinomycetota</taxon>
        <taxon>Actinomycetes</taxon>
        <taxon>Micrococcales</taxon>
        <taxon>Brevibacteriaceae</taxon>
        <taxon>Brevibacterium</taxon>
    </lineage>
</organism>
<keyword evidence="1" id="KW-0808">Transferase</keyword>
<dbReference type="GO" id="GO:0016757">
    <property type="term" value="F:glycosyltransferase activity"/>
    <property type="evidence" value="ECO:0007669"/>
    <property type="project" value="UniProtKB-KW"/>
</dbReference>
<dbReference type="RefSeq" id="WP_376839019.1">
    <property type="nucleotide sequence ID" value="NZ_JBHMAU010000033.1"/>
</dbReference>
<evidence type="ECO:0000313" key="2">
    <source>
        <dbReference type="Proteomes" id="UP001589707"/>
    </source>
</evidence>
<dbReference type="SUPFAM" id="SSF53756">
    <property type="entry name" value="UDP-Glycosyltransferase/glycogen phosphorylase"/>
    <property type="match status" value="1"/>
</dbReference>
<sequence length="384" mass="42187">MALDPPPQVVFVNPSTIPIHLYHSQLPALPGTEKACLLLARELRTQRPGEVHYVGNVESGQWGGVLLHPLADLQRVLALTAPAPVVWVRTYGWEARSRRKHERTHLLWSGDAVEDLLALGHRHEIIGRVDHPDSLFAGYHRAVLVSDWQRRQWLQELATSPPLTRIYNLTDDPDVSATRKPAAVTTVVNTSHPRKSLGLFCQVARAVCAMDDGFRFVTTSSPRLYDGDESEPVYVPVDQGRLANIGSFAQVRERYGDVVEFREPQHSDDLAWMLAGADVFLHPDASVETGSMALIEAMKRGVVPVVSQVGALPELCGSQGLVVPGTPGERQFLVNVVNAVLRANGHGVDEADVLARFGMDVIVSQWVQLLNECKAAPGSHRPHA</sequence>
<evidence type="ECO:0000313" key="1">
    <source>
        <dbReference type="EMBL" id="MFB9775681.1"/>
    </source>
</evidence>
<dbReference type="EMBL" id="JBHMAU010000033">
    <property type="protein sequence ID" value="MFB9775681.1"/>
    <property type="molecule type" value="Genomic_DNA"/>
</dbReference>
<reference evidence="1 2" key="1">
    <citation type="submission" date="2024-09" db="EMBL/GenBank/DDBJ databases">
        <authorList>
            <person name="Sun Q."/>
            <person name="Mori K."/>
        </authorList>
    </citation>
    <scope>NUCLEOTIDE SEQUENCE [LARGE SCALE GENOMIC DNA]</scope>
    <source>
        <strain evidence="1 2">JCM 11683</strain>
    </source>
</reference>
<proteinExistence type="predicted"/>
<protein>
    <submittedName>
        <fullName evidence="1">Glycosyltransferase</fullName>
        <ecNumber evidence="1">2.4.-.-</ecNumber>
    </submittedName>
</protein>
<dbReference type="Gene3D" id="3.40.50.2000">
    <property type="entry name" value="Glycogen Phosphorylase B"/>
    <property type="match status" value="1"/>
</dbReference>
<gene>
    <name evidence="1" type="ORF">ACFFN1_04540</name>
</gene>
<dbReference type="EC" id="2.4.-.-" evidence="1"/>
<keyword evidence="2" id="KW-1185">Reference proteome</keyword>
<dbReference type="Proteomes" id="UP001589707">
    <property type="component" value="Unassembled WGS sequence"/>
</dbReference>
<name>A0ABV5X0V3_9MICO</name>
<accession>A0ABV5X0V3</accession>
<dbReference type="Pfam" id="PF13692">
    <property type="entry name" value="Glyco_trans_1_4"/>
    <property type="match status" value="1"/>
</dbReference>